<accession>A0A6G9VQ20</accession>
<dbReference type="InterPro" id="IPR001789">
    <property type="entry name" value="Sig_transdc_resp-reg_receiver"/>
</dbReference>
<dbReference type="PANTHER" id="PTHR43228:SF1">
    <property type="entry name" value="TWO-COMPONENT RESPONSE REGULATOR ARR22"/>
    <property type="match status" value="1"/>
</dbReference>
<gene>
    <name evidence="1" type="ORF">FA584_05095</name>
</gene>
<dbReference type="InterPro" id="IPR052048">
    <property type="entry name" value="ST_Response_Regulator"/>
</dbReference>
<evidence type="ECO:0000313" key="2">
    <source>
        <dbReference type="Proteomes" id="UP000502831"/>
    </source>
</evidence>
<dbReference type="Gene3D" id="3.40.50.2300">
    <property type="match status" value="1"/>
</dbReference>
<dbReference type="PROSITE" id="PS50110">
    <property type="entry name" value="RESPONSE_REGULATORY"/>
    <property type="match status" value="1"/>
</dbReference>
<organism evidence="1 2">
    <name type="scientific">Sulfurospirillum diekertiae</name>
    <dbReference type="NCBI Taxonomy" id="1854492"/>
    <lineage>
        <taxon>Bacteria</taxon>
        <taxon>Pseudomonadati</taxon>
        <taxon>Campylobacterota</taxon>
        <taxon>Epsilonproteobacteria</taxon>
        <taxon>Campylobacterales</taxon>
        <taxon>Sulfurospirillaceae</taxon>
        <taxon>Sulfurospirillum</taxon>
    </lineage>
</organism>
<dbReference type="EMBL" id="CP039734">
    <property type="protein sequence ID" value="QIR75616.1"/>
    <property type="molecule type" value="Genomic_DNA"/>
</dbReference>
<dbReference type="SMART" id="SM00448">
    <property type="entry name" value="REC"/>
    <property type="match status" value="1"/>
</dbReference>
<dbReference type="RefSeq" id="WP_167749570.1">
    <property type="nucleotide sequence ID" value="NZ_CP039734.2"/>
</dbReference>
<dbReference type="PANTHER" id="PTHR43228">
    <property type="entry name" value="TWO-COMPONENT RESPONSE REGULATOR"/>
    <property type="match status" value="1"/>
</dbReference>
<dbReference type="CDD" id="cd17546">
    <property type="entry name" value="REC_hyHK_CKI1_RcsC-like"/>
    <property type="match status" value="1"/>
</dbReference>
<dbReference type="Proteomes" id="UP000502831">
    <property type="component" value="Chromosome"/>
</dbReference>
<dbReference type="InterPro" id="IPR011006">
    <property type="entry name" value="CheY-like_superfamily"/>
</dbReference>
<dbReference type="SUPFAM" id="SSF52172">
    <property type="entry name" value="CheY-like"/>
    <property type="match status" value="1"/>
</dbReference>
<dbReference type="Pfam" id="PF00072">
    <property type="entry name" value="Response_reg"/>
    <property type="match status" value="1"/>
</dbReference>
<evidence type="ECO:0000313" key="1">
    <source>
        <dbReference type="EMBL" id="QIR75616.1"/>
    </source>
</evidence>
<sequence length="432" mass="49246">MVKVLIVDDNDNNRLTLNLLLEDIAGVEVCEAEDGQVAVEMCVRQNFDLIFMDIMMPNMDGFEATKLIKQLQKNCMIIALSALDDQTSKNKMLSLGAEDYLTKPVDAELFNTRVRHYLRIIALRNKETSTTSQVLNPFDAKVYSRSTTFRIDKEEALGEFWDYWLKGEKNIIDLSDCVRLIYGFGLWLLKNEQSFTIVMEESSDKVYMMLLHQGAIKSIVIKNLLLKHFAQAKYILSKEMLSFQLDMDIKSSVEVKKESVEVSAEAKKILAKTHDNALCATEYIENTAISFMGKIDGLESINDETDKAILDFERSPSKRTALIICDNFQEYADVLEELVDFAHLGFAIQTLINFLTTLTEDQFEDTKVKKLSSMLLNLLHDLASWRENVFITQVARDVHYLDASLLSSCIQVEAIFEDKSADVSGDDEIEFF</sequence>
<reference evidence="1 2" key="1">
    <citation type="journal article" date="2017" name="Environ. Sci. Technol.">
        <title>Organohalide Respiration with Chlorinated Ethenes under Low pH Conditions.</title>
        <authorList>
            <person name="Yang Y."/>
            <person name="Capiro N.L."/>
            <person name="Marcet T.F."/>
            <person name="Yan J."/>
            <person name="Pennell K.D."/>
            <person name="Loffler F.E."/>
        </authorList>
    </citation>
    <scope>NUCLEOTIDE SEQUENCE [LARGE SCALE GENOMIC DNA]</scope>
    <source>
        <strain evidence="1 2">ACSDCE</strain>
    </source>
</reference>
<dbReference type="GO" id="GO:0000160">
    <property type="term" value="P:phosphorelay signal transduction system"/>
    <property type="evidence" value="ECO:0007669"/>
    <property type="project" value="InterPro"/>
</dbReference>
<proteinExistence type="predicted"/>
<name>A0A6G9VQ20_9BACT</name>
<dbReference type="AlphaFoldDB" id="A0A6G9VQ20"/>
<protein>
    <submittedName>
        <fullName evidence="1">Response regulator</fullName>
    </submittedName>
</protein>